<dbReference type="EMBL" id="CCBP010000439">
    <property type="protein sequence ID" value="CDO77062.1"/>
    <property type="molecule type" value="Genomic_DNA"/>
</dbReference>
<dbReference type="AlphaFoldDB" id="A0A060SR78"/>
<feature type="compositionally biased region" description="Low complexity" evidence="1">
    <location>
        <begin position="66"/>
        <end position="76"/>
    </location>
</feature>
<name>A0A060SR78_PYCCI</name>
<organism evidence="2 3">
    <name type="scientific">Pycnoporus cinnabarinus</name>
    <name type="common">Cinnabar-red polypore</name>
    <name type="synonym">Trametes cinnabarina</name>
    <dbReference type="NCBI Taxonomy" id="5643"/>
    <lineage>
        <taxon>Eukaryota</taxon>
        <taxon>Fungi</taxon>
        <taxon>Dikarya</taxon>
        <taxon>Basidiomycota</taxon>
        <taxon>Agaricomycotina</taxon>
        <taxon>Agaricomycetes</taxon>
        <taxon>Polyporales</taxon>
        <taxon>Polyporaceae</taxon>
        <taxon>Trametes</taxon>
    </lineage>
</organism>
<sequence>MSRLWPPRESLPDSLADLFLELWLSHPKSPPAYPSSASAAFPPSSTLLSPNSSSLHPPDLTPAPAPSSLKPLSPYSFRPYTPRDLPTFLAPSSHRPPPSPVRRSRPSPGTHLHALRA</sequence>
<evidence type="ECO:0000313" key="2">
    <source>
        <dbReference type="EMBL" id="CDO77062.1"/>
    </source>
</evidence>
<comment type="caution">
    <text evidence="2">The sequence shown here is derived from an EMBL/GenBank/DDBJ whole genome shotgun (WGS) entry which is preliminary data.</text>
</comment>
<accession>A0A060SR78</accession>
<protein>
    <submittedName>
        <fullName evidence="2">Uncharacterized protein</fullName>
    </submittedName>
</protein>
<gene>
    <name evidence="2" type="ORF">BN946_scf184473.g6</name>
</gene>
<evidence type="ECO:0000313" key="3">
    <source>
        <dbReference type="Proteomes" id="UP000029665"/>
    </source>
</evidence>
<dbReference type="Proteomes" id="UP000029665">
    <property type="component" value="Unassembled WGS sequence"/>
</dbReference>
<keyword evidence="3" id="KW-1185">Reference proteome</keyword>
<reference evidence="2" key="1">
    <citation type="submission" date="2014-01" db="EMBL/GenBank/DDBJ databases">
        <title>The genome of the white-rot fungus Pycnoporus cinnabarinus: a basidiomycete model with a versatile arsenal for lignocellulosic biomass breakdown.</title>
        <authorList>
            <person name="Levasseur A."/>
            <person name="Lomascolo A."/>
            <person name="Ruiz-Duenas F.J."/>
            <person name="Uzan E."/>
            <person name="Piumi F."/>
            <person name="Kues U."/>
            <person name="Ram A.F.J."/>
            <person name="Murat C."/>
            <person name="Haon M."/>
            <person name="Benoit I."/>
            <person name="Arfi Y."/>
            <person name="Chevret D."/>
            <person name="Drula E."/>
            <person name="Kwon M.J."/>
            <person name="Gouret P."/>
            <person name="Lesage-Meessen L."/>
            <person name="Lombard V."/>
            <person name="Mariette J."/>
            <person name="Noirot C."/>
            <person name="Park J."/>
            <person name="Patyshakuliyeva A."/>
            <person name="Wieneger R.A.B."/>
            <person name="Wosten H.A.B."/>
            <person name="Martin F."/>
            <person name="Coutinho P.M."/>
            <person name="de Vries R."/>
            <person name="Martinez A.T."/>
            <person name="Klopp C."/>
            <person name="Pontarotti P."/>
            <person name="Henrissat B."/>
            <person name="Record E."/>
        </authorList>
    </citation>
    <scope>NUCLEOTIDE SEQUENCE [LARGE SCALE GENOMIC DNA]</scope>
    <source>
        <strain evidence="2">BRFM137</strain>
    </source>
</reference>
<feature type="compositionally biased region" description="Low complexity" evidence="1">
    <location>
        <begin position="34"/>
        <end position="58"/>
    </location>
</feature>
<evidence type="ECO:0000256" key="1">
    <source>
        <dbReference type="SAM" id="MobiDB-lite"/>
    </source>
</evidence>
<feature type="region of interest" description="Disordered" evidence="1">
    <location>
        <begin position="30"/>
        <end position="117"/>
    </location>
</feature>
<dbReference type="HOGENOM" id="CLU_2086001_0_0_1"/>
<proteinExistence type="predicted"/>